<dbReference type="EMBL" id="MU860195">
    <property type="protein sequence ID" value="KAK4236394.1"/>
    <property type="molecule type" value="Genomic_DNA"/>
</dbReference>
<sequence length="323" mass="35064">MESLFNDAEKRFILAEMIKISQLDVGILVGFIKAHGIRPDWLHMQLPGGRTLSQCLHAAESMLDVPMQPPPMVSPLKRKSLGDLDDYAAKRQAVESPGESSRQGLPLGPNVQPYPQPVNIQPRPNGNSPASLAPSISAAPYNPAVTGRKRGRPPKSIQNTWQVSYPLIAPSPPVTAVPQPHSPGVHAHPAHQASVQGPSDPRLKKKALPEIAPRPAQGMPNFDPAVRSPAAPGAEYQNWREETSHRDYYQVHSAEAAARERPFAPTFPPILPRPQSPHPQLSSLEPARPASTEPRRYRETPPTAASEPAKHEGQTAAGEPIKT</sequence>
<proteinExistence type="predicted"/>
<feature type="region of interest" description="Disordered" evidence="1">
    <location>
        <begin position="91"/>
        <end position="155"/>
    </location>
</feature>
<reference evidence="2" key="2">
    <citation type="submission" date="2023-05" db="EMBL/GenBank/DDBJ databases">
        <authorList>
            <consortium name="Lawrence Berkeley National Laboratory"/>
            <person name="Steindorff A."/>
            <person name="Hensen N."/>
            <person name="Bonometti L."/>
            <person name="Westerberg I."/>
            <person name="Brannstrom I.O."/>
            <person name="Guillou S."/>
            <person name="Cros-Aarteil S."/>
            <person name="Calhoun S."/>
            <person name="Haridas S."/>
            <person name="Kuo A."/>
            <person name="Mondo S."/>
            <person name="Pangilinan J."/>
            <person name="Riley R."/>
            <person name="Labutti K."/>
            <person name="Andreopoulos B."/>
            <person name="Lipzen A."/>
            <person name="Chen C."/>
            <person name="Yanf M."/>
            <person name="Daum C."/>
            <person name="Ng V."/>
            <person name="Clum A."/>
            <person name="Ohm R."/>
            <person name="Martin F."/>
            <person name="Silar P."/>
            <person name="Natvig D."/>
            <person name="Lalanne C."/>
            <person name="Gautier V."/>
            <person name="Ament-Velasquez S.L."/>
            <person name="Kruys A."/>
            <person name="Hutchinson M.I."/>
            <person name="Powell A.J."/>
            <person name="Barry K."/>
            <person name="Miller A.N."/>
            <person name="Grigoriev I.V."/>
            <person name="Debuchy R."/>
            <person name="Gladieux P."/>
            <person name="Thoren M.H."/>
            <person name="Johannesson H."/>
        </authorList>
    </citation>
    <scope>NUCLEOTIDE SEQUENCE</scope>
    <source>
        <strain evidence="2">CBS 532.94</strain>
    </source>
</reference>
<organism evidence="2 3">
    <name type="scientific">Achaetomium macrosporum</name>
    <dbReference type="NCBI Taxonomy" id="79813"/>
    <lineage>
        <taxon>Eukaryota</taxon>
        <taxon>Fungi</taxon>
        <taxon>Dikarya</taxon>
        <taxon>Ascomycota</taxon>
        <taxon>Pezizomycotina</taxon>
        <taxon>Sordariomycetes</taxon>
        <taxon>Sordariomycetidae</taxon>
        <taxon>Sordariales</taxon>
        <taxon>Chaetomiaceae</taxon>
        <taxon>Achaetomium</taxon>
    </lineage>
</organism>
<keyword evidence="3" id="KW-1185">Reference proteome</keyword>
<protein>
    <submittedName>
        <fullName evidence="2">Uncharacterized protein</fullName>
    </submittedName>
</protein>
<feature type="compositionally biased region" description="Low complexity" evidence="1">
    <location>
        <begin position="128"/>
        <end position="140"/>
    </location>
</feature>
<feature type="region of interest" description="Disordered" evidence="1">
    <location>
        <begin position="256"/>
        <end position="323"/>
    </location>
</feature>
<dbReference type="Proteomes" id="UP001303760">
    <property type="component" value="Unassembled WGS sequence"/>
</dbReference>
<accession>A0AAN7C6P2</accession>
<gene>
    <name evidence="2" type="ORF">C8A03DRAFT_35700</name>
</gene>
<feature type="region of interest" description="Disordered" evidence="1">
    <location>
        <begin position="175"/>
        <end position="241"/>
    </location>
</feature>
<dbReference type="AlphaFoldDB" id="A0AAN7C6P2"/>
<evidence type="ECO:0000313" key="2">
    <source>
        <dbReference type="EMBL" id="KAK4236394.1"/>
    </source>
</evidence>
<reference evidence="2" key="1">
    <citation type="journal article" date="2023" name="Mol. Phylogenet. Evol.">
        <title>Genome-scale phylogeny and comparative genomics of the fungal order Sordariales.</title>
        <authorList>
            <person name="Hensen N."/>
            <person name="Bonometti L."/>
            <person name="Westerberg I."/>
            <person name="Brannstrom I.O."/>
            <person name="Guillou S."/>
            <person name="Cros-Aarteil S."/>
            <person name="Calhoun S."/>
            <person name="Haridas S."/>
            <person name="Kuo A."/>
            <person name="Mondo S."/>
            <person name="Pangilinan J."/>
            <person name="Riley R."/>
            <person name="LaButti K."/>
            <person name="Andreopoulos B."/>
            <person name="Lipzen A."/>
            <person name="Chen C."/>
            <person name="Yan M."/>
            <person name="Daum C."/>
            <person name="Ng V."/>
            <person name="Clum A."/>
            <person name="Steindorff A."/>
            <person name="Ohm R.A."/>
            <person name="Martin F."/>
            <person name="Silar P."/>
            <person name="Natvig D.O."/>
            <person name="Lalanne C."/>
            <person name="Gautier V."/>
            <person name="Ament-Velasquez S.L."/>
            <person name="Kruys A."/>
            <person name="Hutchinson M.I."/>
            <person name="Powell A.J."/>
            <person name="Barry K."/>
            <person name="Miller A.N."/>
            <person name="Grigoriev I.V."/>
            <person name="Debuchy R."/>
            <person name="Gladieux P."/>
            <person name="Hiltunen Thoren M."/>
            <person name="Johannesson H."/>
        </authorList>
    </citation>
    <scope>NUCLEOTIDE SEQUENCE</scope>
    <source>
        <strain evidence="2">CBS 532.94</strain>
    </source>
</reference>
<comment type="caution">
    <text evidence="2">The sequence shown here is derived from an EMBL/GenBank/DDBJ whole genome shotgun (WGS) entry which is preliminary data.</text>
</comment>
<feature type="compositionally biased region" description="Pro residues" evidence="1">
    <location>
        <begin position="265"/>
        <end position="277"/>
    </location>
</feature>
<feature type="compositionally biased region" description="Polar residues" evidence="1">
    <location>
        <begin position="118"/>
        <end position="127"/>
    </location>
</feature>
<evidence type="ECO:0000256" key="1">
    <source>
        <dbReference type="SAM" id="MobiDB-lite"/>
    </source>
</evidence>
<name>A0AAN7C6P2_9PEZI</name>
<evidence type="ECO:0000313" key="3">
    <source>
        <dbReference type="Proteomes" id="UP001303760"/>
    </source>
</evidence>